<organism evidence="10 11">
    <name type="scientific">Mycena maculata</name>
    <dbReference type="NCBI Taxonomy" id="230809"/>
    <lineage>
        <taxon>Eukaryota</taxon>
        <taxon>Fungi</taxon>
        <taxon>Dikarya</taxon>
        <taxon>Basidiomycota</taxon>
        <taxon>Agaricomycotina</taxon>
        <taxon>Agaricomycetes</taxon>
        <taxon>Agaricomycetidae</taxon>
        <taxon>Agaricales</taxon>
        <taxon>Marasmiineae</taxon>
        <taxon>Mycenaceae</taxon>
        <taxon>Mycena</taxon>
    </lineage>
</organism>
<dbReference type="InterPro" id="IPR051059">
    <property type="entry name" value="VerF-like"/>
</dbReference>
<feature type="region of interest" description="Disordered" evidence="8">
    <location>
        <begin position="106"/>
        <end position="182"/>
    </location>
</feature>
<keyword evidence="5" id="KW-0862">Zinc</keyword>
<feature type="compositionally biased region" description="Basic and acidic residues" evidence="8">
    <location>
        <begin position="206"/>
        <end position="215"/>
    </location>
</feature>
<dbReference type="Proteomes" id="UP001215280">
    <property type="component" value="Unassembled WGS sequence"/>
</dbReference>
<dbReference type="InterPro" id="IPR013087">
    <property type="entry name" value="Znf_C2H2_type"/>
</dbReference>
<feature type="non-terminal residue" evidence="10">
    <location>
        <position position="466"/>
    </location>
</feature>
<evidence type="ECO:0000256" key="5">
    <source>
        <dbReference type="ARBA" id="ARBA00022833"/>
    </source>
</evidence>
<dbReference type="GO" id="GO:0000785">
    <property type="term" value="C:chromatin"/>
    <property type="evidence" value="ECO:0007669"/>
    <property type="project" value="TreeGrafter"/>
</dbReference>
<feature type="compositionally biased region" description="Basic and acidic residues" evidence="8">
    <location>
        <begin position="404"/>
        <end position="416"/>
    </location>
</feature>
<feature type="compositionally biased region" description="Gly residues" evidence="8">
    <location>
        <begin position="387"/>
        <end position="403"/>
    </location>
</feature>
<dbReference type="GO" id="GO:0005634">
    <property type="term" value="C:nucleus"/>
    <property type="evidence" value="ECO:0007669"/>
    <property type="project" value="UniProtKB-SubCell"/>
</dbReference>
<comment type="subcellular location">
    <subcellularLocation>
        <location evidence="1">Nucleus</location>
    </subcellularLocation>
</comment>
<dbReference type="FunFam" id="3.30.160.60:FF:002343">
    <property type="entry name" value="Zinc finger protein 33A"/>
    <property type="match status" value="1"/>
</dbReference>
<protein>
    <recommendedName>
        <fullName evidence="9">C2H2-type domain-containing protein</fullName>
    </recommendedName>
</protein>
<dbReference type="PANTHER" id="PTHR40626">
    <property type="entry name" value="MIP31509P"/>
    <property type="match status" value="1"/>
</dbReference>
<gene>
    <name evidence="10" type="ORF">DFH07DRAFT_753013</name>
</gene>
<evidence type="ECO:0000256" key="6">
    <source>
        <dbReference type="ARBA" id="ARBA00023242"/>
    </source>
</evidence>
<dbReference type="GO" id="GO:0008270">
    <property type="term" value="F:zinc ion binding"/>
    <property type="evidence" value="ECO:0007669"/>
    <property type="project" value="UniProtKB-KW"/>
</dbReference>
<evidence type="ECO:0000256" key="1">
    <source>
        <dbReference type="ARBA" id="ARBA00004123"/>
    </source>
</evidence>
<dbReference type="Pfam" id="PF00096">
    <property type="entry name" value="zf-C2H2"/>
    <property type="match status" value="1"/>
</dbReference>
<evidence type="ECO:0000313" key="10">
    <source>
        <dbReference type="EMBL" id="KAJ7737444.1"/>
    </source>
</evidence>
<evidence type="ECO:0000256" key="8">
    <source>
        <dbReference type="SAM" id="MobiDB-lite"/>
    </source>
</evidence>
<keyword evidence="3" id="KW-0677">Repeat</keyword>
<dbReference type="PROSITE" id="PS50157">
    <property type="entry name" value="ZINC_FINGER_C2H2_2"/>
    <property type="match status" value="2"/>
</dbReference>
<feature type="domain" description="C2H2-type" evidence="9">
    <location>
        <begin position="32"/>
        <end position="62"/>
    </location>
</feature>
<evidence type="ECO:0000256" key="2">
    <source>
        <dbReference type="ARBA" id="ARBA00022723"/>
    </source>
</evidence>
<comment type="caution">
    <text evidence="10">The sequence shown here is derived from an EMBL/GenBank/DDBJ whole genome shotgun (WGS) entry which is preliminary data.</text>
</comment>
<dbReference type="SUPFAM" id="SSF57667">
    <property type="entry name" value="beta-beta-alpha zinc fingers"/>
    <property type="match status" value="1"/>
</dbReference>
<feature type="region of interest" description="Disordered" evidence="8">
    <location>
        <begin position="385"/>
        <end position="459"/>
    </location>
</feature>
<name>A0AAD7I8Z6_9AGAR</name>
<evidence type="ECO:0000256" key="4">
    <source>
        <dbReference type="ARBA" id="ARBA00022771"/>
    </source>
</evidence>
<sequence>MALVSVVGLPAPPTGSGGGVGKRYRTPSAKTFQCRGYGECRMVFSRSEHLARHIRKHTGERPFACHCGRQFSRLDNLRQHANTVHADAPELNEAMMRELTTLHATITGGGAPELSTTNRNGGGKKPAASRAHASSSASAAADVPPSSAAANAAIPSSPKIKREVTEPALARPRPGTSTGYEGALDAEDAYMDVDMKRDEPLAAHPHADLQDHSFRDPTNPPFPATEFRHQDTQSFRASATVDSFRGGAETANSNTDQNSGGRGYSFRGIGVPTNHAFQSSTTRPTFPSIIPSGSRSRPSTGGARLPPLAAVVPAATFRPSSNHGLPSPSALGSILLPNSLTLRRPSTGDWDRDSWRPGTAPSKFAPAVGLEDSPFSFHPPEQPAGVVFGGGQSRKRTFGGGDGPYRDGAREDESRSRPASRRLAVYELCNDDAARTLPRSGSAERERPATTGGLVRRAATLVLHDR</sequence>
<evidence type="ECO:0000256" key="7">
    <source>
        <dbReference type="PROSITE-ProRule" id="PRU00042"/>
    </source>
</evidence>
<feature type="compositionally biased region" description="Low complexity" evidence="8">
    <location>
        <begin position="126"/>
        <end position="158"/>
    </location>
</feature>
<evidence type="ECO:0000256" key="3">
    <source>
        <dbReference type="ARBA" id="ARBA00022737"/>
    </source>
</evidence>
<feature type="region of interest" description="Disordered" evidence="8">
    <location>
        <begin position="206"/>
        <end position="232"/>
    </location>
</feature>
<dbReference type="GO" id="GO:0000978">
    <property type="term" value="F:RNA polymerase II cis-regulatory region sequence-specific DNA binding"/>
    <property type="evidence" value="ECO:0007669"/>
    <property type="project" value="InterPro"/>
</dbReference>
<feature type="domain" description="C2H2-type" evidence="9">
    <location>
        <begin position="63"/>
        <end position="90"/>
    </location>
</feature>
<feature type="region of interest" description="Disordered" evidence="8">
    <location>
        <begin position="274"/>
        <end position="302"/>
    </location>
</feature>
<dbReference type="PANTHER" id="PTHR40626:SF11">
    <property type="entry name" value="ZINC FINGER PROTEIN YPR022C"/>
    <property type="match status" value="1"/>
</dbReference>
<dbReference type="Gene3D" id="3.30.160.60">
    <property type="entry name" value="Classic Zinc Finger"/>
    <property type="match status" value="2"/>
</dbReference>
<evidence type="ECO:0000259" key="9">
    <source>
        <dbReference type="PROSITE" id="PS50157"/>
    </source>
</evidence>
<keyword evidence="2" id="KW-0479">Metal-binding</keyword>
<dbReference type="EMBL" id="JARJLG010000143">
    <property type="protein sequence ID" value="KAJ7737444.1"/>
    <property type="molecule type" value="Genomic_DNA"/>
</dbReference>
<feature type="compositionally biased region" description="Low complexity" evidence="8">
    <location>
        <begin position="287"/>
        <end position="302"/>
    </location>
</feature>
<reference evidence="10" key="1">
    <citation type="submission" date="2023-03" db="EMBL/GenBank/DDBJ databases">
        <title>Massive genome expansion in bonnet fungi (Mycena s.s.) driven by repeated elements and novel gene families across ecological guilds.</title>
        <authorList>
            <consortium name="Lawrence Berkeley National Laboratory"/>
            <person name="Harder C.B."/>
            <person name="Miyauchi S."/>
            <person name="Viragh M."/>
            <person name="Kuo A."/>
            <person name="Thoen E."/>
            <person name="Andreopoulos B."/>
            <person name="Lu D."/>
            <person name="Skrede I."/>
            <person name="Drula E."/>
            <person name="Henrissat B."/>
            <person name="Morin E."/>
            <person name="Kohler A."/>
            <person name="Barry K."/>
            <person name="LaButti K."/>
            <person name="Morin E."/>
            <person name="Salamov A."/>
            <person name="Lipzen A."/>
            <person name="Mereny Z."/>
            <person name="Hegedus B."/>
            <person name="Baldrian P."/>
            <person name="Stursova M."/>
            <person name="Weitz H."/>
            <person name="Taylor A."/>
            <person name="Grigoriev I.V."/>
            <person name="Nagy L.G."/>
            <person name="Martin F."/>
            <person name="Kauserud H."/>
        </authorList>
    </citation>
    <scope>NUCLEOTIDE SEQUENCE</scope>
    <source>
        <strain evidence="10">CBHHK188m</strain>
    </source>
</reference>
<dbReference type="InterPro" id="IPR036236">
    <property type="entry name" value="Znf_C2H2_sf"/>
</dbReference>
<keyword evidence="11" id="KW-1185">Reference proteome</keyword>
<keyword evidence="4 7" id="KW-0863">Zinc-finger</keyword>
<keyword evidence="6" id="KW-0539">Nucleus</keyword>
<accession>A0AAD7I8Z6</accession>
<dbReference type="AlphaFoldDB" id="A0AAD7I8Z6"/>
<feature type="compositionally biased region" description="Polar residues" evidence="8">
    <location>
        <begin position="275"/>
        <end position="285"/>
    </location>
</feature>
<proteinExistence type="predicted"/>
<dbReference type="GO" id="GO:0000981">
    <property type="term" value="F:DNA-binding transcription factor activity, RNA polymerase II-specific"/>
    <property type="evidence" value="ECO:0007669"/>
    <property type="project" value="InterPro"/>
</dbReference>
<evidence type="ECO:0000313" key="11">
    <source>
        <dbReference type="Proteomes" id="UP001215280"/>
    </source>
</evidence>